<keyword evidence="2" id="KW-1185">Reference proteome</keyword>
<evidence type="ECO:0000313" key="2">
    <source>
        <dbReference type="Proteomes" id="UP000197068"/>
    </source>
</evidence>
<name>A0ABQ0MQK9_9GAMM</name>
<dbReference type="RefSeq" id="WP_057182283.1">
    <property type="nucleotide sequence ID" value="NZ_BDQM01000001.1"/>
</dbReference>
<comment type="caution">
    <text evidence="1">The sequence shown here is derived from an EMBL/GenBank/DDBJ whole genome shotgun (WGS) entry which is preliminary data.</text>
</comment>
<dbReference type="Proteomes" id="UP000197068">
    <property type="component" value="Unassembled WGS sequence"/>
</dbReference>
<gene>
    <name evidence="1" type="primary">srtN</name>
    <name evidence="1" type="ORF">MTCD1_00251</name>
</gene>
<protein>
    <submittedName>
        <fullName evidence="1">NAD-dependent protein deacetylase</fullName>
    </submittedName>
</protein>
<dbReference type="EMBL" id="BDQM01000001">
    <property type="protein sequence ID" value="GAW94654.1"/>
    <property type="molecule type" value="Genomic_DNA"/>
</dbReference>
<proteinExistence type="predicted"/>
<reference evidence="1 2" key="1">
    <citation type="submission" date="2017-06" db="EMBL/GenBank/DDBJ databases">
        <title>Whole Genome Sequences of Colwellia marinimaniae MTCD1.</title>
        <authorList>
            <person name="Kusumoto H."/>
            <person name="Inoue M."/>
            <person name="Tanikawa K."/>
            <person name="Maeji H."/>
            <person name="Cameron J.H."/>
            <person name="Bartlett D.H."/>
        </authorList>
    </citation>
    <scope>NUCLEOTIDE SEQUENCE [LARGE SCALE GENOMIC DNA]</scope>
    <source>
        <strain evidence="1 2">MTCD1</strain>
    </source>
</reference>
<organism evidence="1 2">
    <name type="scientific">Colwellia marinimaniae</name>
    <dbReference type="NCBI Taxonomy" id="1513592"/>
    <lineage>
        <taxon>Bacteria</taxon>
        <taxon>Pseudomonadati</taxon>
        <taxon>Pseudomonadota</taxon>
        <taxon>Gammaproteobacteria</taxon>
        <taxon>Alteromonadales</taxon>
        <taxon>Colwelliaceae</taxon>
        <taxon>Colwellia</taxon>
    </lineage>
</organism>
<evidence type="ECO:0000313" key="1">
    <source>
        <dbReference type="EMBL" id="GAW94654.1"/>
    </source>
</evidence>
<accession>A0ABQ0MQK9</accession>
<sequence>MQNSNFHSWLDEHCGMKITAIELGAGTAIPSVRIACSNNAKNLIRINPAHCNIEKGQIPLKMSALSALTEIDKILS</sequence>